<evidence type="ECO:0000313" key="3">
    <source>
        <dbReference type="Proteomes" id="UP001187343"/>
    </source>
</evidence>
<accession>A0AA88PH60</accession>
<keyword evidence="3" id="KW-1185">Reference proteome</keyword>
<feature type="compositionally biased region" description="Pro residues" evidence="1">
    <location>
        <begin position="70"/>
        <end position="89"/>
    </location>
</feature>
<dbReference type="AlphaFoldDB" id="A0AA88PH60"/>
<sequence>MMWKPAGMTESFVLLSTAQPPFLPFSPNICLSSYVVCTVSRQPSVALLPPLSGLYPPPPFHEPAPADLLAPPPASDCLTPPPLLLPPSAPLGTTGLMD</sequence>
<dbReference type="Proteomes" id="UP001187343">
    <property type="component" value="Unassembled WGS sequence"/>
</dbReference>
<protein>
    <submittedName>
        <fullName evidence="2">Uncharacterized protein</fullName>
    </submittedName>
</protein>
<feature type="region of interest" description="Disordered" evidence="1">
    <location>
        <begin position="65"/>
        <end position="98"/>
    </location>
</feature>
<gene>
    <name evidence="2" type="ORF">Q8A67_018869</name>
</gene>
<reference evidence="2" key="1">
    <citation type="submission" date="2023-08" db="EMBL/GenBank/DDBJ databases">
        <title>Chromosome-level Genome Assembly of mud carp (Cirrhinus molitorella).</title>
        <authorList>
            <person name="Liu H."/>
        </authorList>
    </citation>
    <scope>NUCLEOTIDE SEQUENCE</scope>
    <source>
        <strain evidence="2">Prfri</strain>
        <tissue evidence="2">Muscle</tissue>
    </source>
</reference>
<comment type="caution">
    <text evidence="2">The sequence shown here is derived from an EMBL/GenBank/DDBJ whole genome shotgun (WGS) entry which is preliminary data.</text>
</comment>
<dbReference type="EMBL" id="JAUYZG010000018">
    <property type="protein sequence ID" value="KAK2881601.1"/>
    <property type="molecule type" value="Genomic_DNA"/>
</dbReference>
<evidence type="ECO:0000313" key="2">
    <source>
        <dbReference type="EMBL" id="KAK2881601.1"/>
    </source>
</evidence>
<proteinExistence type="predicted"/>
<evidence type="ECO:0000256" key="1">
    <source>
        <dbReference type="SAM" id="MobiDB-lite"/>
    </source>
</evidence>
<organism evidence="2 3">
    <name type="scientific">Cirrhinus molitorella</name>
    <name type="common">mud carp</name>
    <dbReference type="NCBI Taxonomy" id="172907"/>
    <lineage>
        <taxon>Eukaryota</taxon>
        <taxon>Metazoa</taxon>
        <taxon>Chordata</taxon>
        <taxon>Craniata</taxon>
        <taxon>Vertebrata</taxon>
        <taxon>Euteleostomi</taxon>
        <taxon>Actinopterygii</taxon>
        <taxon>Neopterygii</taxon>
        <taxon>Teleostei</taxon>
        <taxon>Ostariophysi</taxon>
        <taxon>Cypriniformes</taxon>
        <taxon>Cyprinidae</taxon>
        <taxon>Labeoninae</taxon>
        <taxon>Labeonini</taxon>
        <taxon>Cirrhinus</taxon>
    </lineage>
</organism>
<name>A0AA88PH60_9TELE</name>